<dbReference type="Proteomes" id="UP000578449">
    <property type="component" value="Unassembled WGS sequence"/>
</dbReference>
<reference evidence="2 3" key="1">
    <citation type="submission" date="2020-08" db="EMBL/GenBank/DDBJ databases">
        <title>Genomic Encyclopedia of Type Strains, Phase IV (KMG-IV): sequencing the most valuable type-strain genomes for metagenomic binning, comparative biology and taxonomic classification.</title>
        <authorList>
            <person name="Goeker M."/>
        </authorList>
    </citation>
    <scope>NUCLEOTIDE SEQUENCE [LARGE SCALE GENOMIC DNA]</scope>
    <source>
        <strain evidence="2 3">DSM 45615</strain>
    </source>
</reference>
<protein>
    <submittedName>
        <fullName evidence="2">Uncharacterized protein</fullName>
    </submittedName>
</protein>
<gene>
    <name evidence="2" type="ORF">HNP84_000333</name>
</gene>
<organism evidence="2 3">
    <name type="scientific">Thermocatellispora tengchongensis</name>
    <dbReference type="NCBI Taxonomy" id="1073253"/>
    <lineage>
        <taxon>Bacteria</taxon>
        <taxon>Bacillati</taxon>
        <taxon>Actinomycetota</taxon>
        <taxon>Actinomycetes</taxon>
        <taxon>Streptosporangiales</taxon>
        <taxon>Streptosporangiaceae</taxon>
        <taxon>Thermocatellispora</taxon>
    </lineage>
</organism>
<dbReference type="Pfam" id="PF19870">
    <property type="entry name" value="DUF6343"/>
    <property type="match status" value="1"/>
</dbReference>
<sequence length="78" mass="8483">MWGNRHGTEPRNARSPLRTRAALSGVVLPIALIATVFFVWQAVTSGAPVWWAEAAIAGVVTVIAAVDLLVLRNRMHHD</sequence>
<dbReference type="EMBL" id="JACHGN010000001">
    <property type="protein sequence ID" value="MBB5130645.1"/>
    <property type="molecule type" value="Genomic_DNA"/>
</dbReference>
<evidence type="ECO:0000313" key="2">
    <source>
        <dbReference type="EMBL" id="MBB5130645.1"/>
    </source>
</evidence>
<comment type="caution">
    <text evidence="2">The sequence shown here is derived from an EMBL/GenBank/DDBJ whole genome shotgun (WGS) entry which is preliminary data.</text>
</comment>
<accession>A0A840P3M3</accession>
<evidence type="ECO:0000313" key="3">
    <source>
        <dbReference type="Proteomes" id="UP000578449"/>
    </source>
</evidence>
<dbReference type="RefSeq" id="WP_185047504.1">
    <property type="nucleotide sequence ID" value="NZ_BAABIX010000006.1"/>
</dbReference>
<keyword evidence="1" id="KW-0812">Transmembrane</keyword>
<dbReference type="InterPro" id="IPR045924">
    <property type="entry name" value="DUF6343"/>
</dbReference>
<keyword evidence="1" id="KW-0472">Membrane</keyword>
<keyword evidence="3" id="KW-1185">Reference proteome</keyword>
<evidence type="ECO:0000256" key="1">
    <source>
        <dbReference type="SAM" id="Phobius"/>
    </source>
</evidence>
<keyword evidence="1" id="KW-1133">Transmembrane helix</keyword>
<feature type="transmembrane region" description="Helical" evidence="1">
    <location>
        <begin position="49"/>
        <end position="71"/>
    </location>
</feature>
<dbReference type="AlphaFoldDB" id="A0A840P3M3"/>
<proteinExistence type="predicted"/>
<name>A0A840P3M3_9ACTN</name>
<feature type="transmembrane region" description="Helical" evidence="1">
    <location>
        <begin position="21"/>
        <end position="43"/>
    </location>
</feature>